<keyword evidence="4" id="KW-0675">Receptor</keyword>
<evidence type="ECO:0000313" key="4">
    <source>
        <dbReference type="EMBL" id="SMO93316.1"/>
    </source>
</evidence>
<comment type="subcellular location">
    <subcellularLocation>
        <location evidence="1">Cell outer membrane</location>
        <topology evidence="1">Multi-pass membrane protein</topology>
    </subcellularLocation>
</comment>
<evidence type="ECO:0000256" key="2">
    <source>
        <dbReference type="SAM" id="SignalP"/>
    </source>
</evidence>
<feature type="chain" id="PRO_5022046930" evidence="2">
    <location>
        <begin position="27"/>
        <end position="151"/>
    </location>
</feature>
<gene>
    <name evidence="4" type="ORF">SAMN06265219_11683</name>
</gene>
<dbReference type="SUPFAM" id="SSF56935">
    <property type="entry name" value="Porins"/>
    <property type="match status" value="1"/>
</dbReference>
<dbReference type="AlphaFoldDB" id="A0A521FB01"/>
<evidence type="ECO:0000256" key="1">
    <source>
        <dbReference type="PROSITE-ProRule" id="PRU01360"/>
    </source>
</evidence>
<dbReference type="OrthoDB" id="982809at2"/>
<evidence type="ECO:0000313" key="5">
    <source>
        <dbReference type="Proteomes" id="UP000317557"/>
    </source>
</evidence>
<proteinExistence type="inferred from homology"/>
<dbReference type="PROSITE" id="PS51257">
    <property type="entry name" value="PROKAR_LIPOPROTEIN"/>
    <property type="match status" value="1"/>
</dbReference>
<dbReference type="InterPro" id="IPR037066">
    <property type="entry name" value="Plug_dom_sf"/>
</dbReference>
<keyword evidence="1" id="KW-0998">Cell outer membrane</keyword>
<keyword evidence="1" id="KW-0812">Transmembrane</keyword>
<organism evidence="4 5">
    <name type="scientific">Gracilimonas mengyeensis</name>
    <dbReference type="NCBI Taxonomy" id="1302730"/>
    <lineage>
        <taxon>Bacteria</taxon>
        <taxon>Pseudomonadati</taxon>
        <taxon>Balneolota</taxon>
        <taxon>Balneolia</taxon>
        <taxon>Balneolales</taxon>
        <taxon>Balneolaceae</taxon>
        <taxon>Gracilimonas</taxon>
    </lineage>
</organism>
<dbReference type="Proteomes" id="UP000317557">
    <property type="component" value="Unassembled WGS sequence"/>
</dbReference>
<keyword evidence="2" id="KW-0732">Signal</keyword>
<dbReference type="PROSITE" id="PS52016">
    <property type="entry name" value="TONB_DEPENDENT_REC_3"/>
    <property type="match status" value="1"/>
</dbReference>
<dbReference type="InterPro" id="IPR039426">
    <property type="entry name" value="TonB-dep_rcpt-like"/>
</dbReference>
<name>A0A521FB01_9BACT</name>
<dbReference type="Pfam" id="PF07715">
    <property type="entry name" value="Plug"/>
    <property type="match status" value="1"/>
</dbReference>
<reference evidence="4 5" key="1">
    <citation type="submission" date="2017-05" db="EMBL/GenBank/DDBJ databases">
        <authorList>
            <person name="Varghese N."/>
            <person name="Submissions S."/>
        </authorList>
    </citation>
    <scope>NUCLEOTIDE SEQUENCE [LARGE SCALE GENOMIC DNA]</scope>
    <source>
        <strain evidence="4 5">DSM 21985</strain>
    </source>
</reference>
<keyword evidence="1" id="KW-1134">Transmembrane beta strand</keyword>
<accession>A0A521FB01</accession>
<protein>
    <submittedName>
        <fullName evidence="4">TonB-dependent outer membrane receptor, SusC/RagA subfamily, signature region</fullName>
    </submittedName>
</protein>
<comment type="similarity">
    <text evidence="1">Belongs to the TonB-dependent receptor family.</text>
</comment>
<keyword evidence="1" id="KW-0813">Transport</keyword>
<keyword evidence="1" id="KW-0472">Membrane</keyword>
<dbReference type="RefSeq" id="WP_142455798.1">
    <property type="nucleotide sequence ID" value="NZ_FXTP01000016.1"/>
</dbReference>
<dbReference type="GO" id="GO:0009279">
    <property type="term" value="C:cell outer membrane"/>
    <property type="evidence" value="ECO:0007669"/>
    <property type="project" value="UniProtKB-SubCell"/>
</dbReference>
<feature type="signal peptide" evidence="2">
    <location>
        <begin position="1"/>
        <end position="26"/>
    </location>
</feature>
<dbReference type="Gene3D" id="2.170.130.10">
    <property type="entry name" value="TonB-dependent receptor, plug domain"/>
    <property type="match status" value="1"/>
</dbReference>
<dbReference type="EMBL" id="FXTP01000016">
    <property type="protein sequence ID" value="SMO93316.1"/>
    <property type="molecule type" value="Genomic_DNA"/>
</dbReference>
<feature type="domain" description="TonB-dependent receptor plug" evidence="3">
    <location>
        <begin position="56"/>
        <end position="143"/>
    </location>
</feature>
<sequence>MKTINTSTLSRVGILGSAILFMIAIAACSSTNKTNTGTRTTDKSFNPSAVENVDRSIDLTTHLRRIAGVRVNGDGPYATVRIRNAGVSSFNADTTPLFVVDGQIMNISYSQLYNMVNAHPIAKIEVLKGAEAGIYGARGANGAIVITSKFD</sequence>
<evidence type="ECO:0000259" key="3">
    <source>
        <dbReference type="Pfam" id="PF07715"/>
    </source>
</evidence>
<keyword evidence="5" id="KW-1185">Reference proteome</keyword>
<dbReference type="InterPro" id="IPR012910">
    <property type="entry name" value="Plug_dom"/>
</dbReference>